<evidence type="ECO:0000313" key="2">
    <source>
        <dbReference type="EMBL" id="KXG26254.1"/>
    </source>
</evidence>
<dbReference type="AlphaFoldDB" id="A0A1B6PKQ6"/>
<dbReference type="Proteomes" id="UP000000768">
    <property type="component" value="Chromosome 6"/>
</dbReference>
<dbReference type="EMBL" id="CM000765">
    <property type="protein sequence ID" value="KXG26254.1"/>
    <property type="molecule type" value="Genomic_DNA"/>
</dbReference>
<sequence length="65" mass="7519">MYTSLLQVHAHFSIRSSPRPSSEPYPSLRRRRRSEHVVVPMSGRKRTQELMEVTMILGPAVREGE</sequence>
<reference evidence="2 3" key="1">
    <citation type="journal article" date="2009" name="Nature">
        <title>The Sorghum bicolor genome and the diversification of grasses.</title>
        <authorList>
            <person name="Paterson A.H."/>
            <person name="Bowers J.E."/>
            <person name="Bruggmann R."/>
            <person name="Dubchak I."/>
            <person name="Grimwood J."/>
            <person name="Gundlach H."/>
            <person name="Haberer G."/>
            <person name="Hellsten U."/>
            <person name="Mitros T."/>
            <person name="Poliakov A."/>
            <person name="Schmutz J."/>
            <person name="Spannagl M."/>
            <person name="Tang H."/>
            <person name="Wang X."/>
            <person name="Wicker T."/>
            <person name="Bharti A.K."/>
            <person name="Chapman J."/>
            <person name="Feltus F.A."/>
            <person name="Gowik U."/>
            <person name="Grigoriev I.V."/>
            <person name="Lyons E."/>
            <person name="Maher C.A."/>
            <person name="Martis M."/>
            <person name="Narechania A."/>
            <person name="Otillar R.P."/>
            <person name="Penning B.W."/>
            <person name="Salamov A.A."/>
            <person name="Wang Y."/>
            <person name="Zhang L."/>
            <person name="Carpita N.C."/>
            <person name="Freeling M."/>
            <person name="Gingle A.R."/>
            <person name="Hash C.T."/>
            <person name="Keller B."/>
            <person name="Klein P."/>
            <person name="Kresovich S."/>
            <person name="McCann M.C."/>
            <person name="Ming R."/>
            <person name="Peterson D.G."/>
            <person name="Mehboob-ur-Rahman"/>
            <person name="Ware D."/>
            <person name="Westhoff P."/>
            <person name="Mayer K.F."/>
            <person name="Messing J."/>
            <person name="Rokhsar D.S."/>
        </authorList>
    </citation>
    <scope>NUCLEOTIDE SEQUENCE [LARGE SCALE GENOMIC DNA]</scope>
    <source>
        <strain evidence="3">cv. BTx623</strain>
    </source>
</reference>
<proteinExistence type="predicted"/>
<gene>
    <name evidence="2" type="ORF">SORBI_3006G071814</name>
</gene>
<organism evidence="2 3">
    <name type="scientific">Sorghum bicolor</name>
    <name type="common">Sorghum</name>
    <name type="synonym">Sorghum vulgare</name>
    <dbReference type="NCBI Taxonomy" id="4558"/>
    <lineage>
        <taxon>Eukaryota</taxon>
        <taxon>Viridiplantae</taxon>
        <taxon>Streptophyta</taxon>
        <taxon>Embryophyta</taxon>
        <taxon>Tracheophyta</taxon>
        <taxon>Spermatophyta</taxon>
        <taxon>Magnoliopsida</taxon>
        <taxon>Liliopsida</taxon>
        <taxon>Poales</taxon>
        <taxon>Poaceae</taxon>
        <taxon>PACMAD clade</taxon>
        <taxon>Panicoideae</taxon>
        <taxon>Andropogonodae</taxon>
        <taxon>Andropogoneae</taxon>
        <taxon>Sorghinae</taxon>
        <taxon>Sorghum</taxon>
    </lineage>
</organism>
<protein>
    <submittedName>
        <fullName evidence="2">Uncharacterized protein</fullName>
    </submittedName>
</protein>
<feature type="region of interest" description="Disordered" evidence="1">
    <location>
        <begin position="14"/>
        <end position="36"/>
    </location>
</feature>
<name>A0A1B6PKQ6_SORBI</name>
<feature type="compositionally biased region" description="Low complexity" evidence="1">
    <location>
        <begin position="14"/>
        <end position="27"/>
    </location>
</feature>
<evidence type="ECO:0000256" key="1">
    <source>
        <dbReference type="SAM" id="MobiDB-lite"/>
    </source>
</evidence>
<keyword evidence="3" id="KW-1185">Reference proteome</keyword>
<accession>A0A1B6PKQ6</accession>
<dbReference type="Gramene" id="KXG26254">
    <property type="protein sequence ID" value="KXG26254"/>
    <property type="gene ID" value="SORBI_3006G071814"/>
</dbReference>
<reference evidence="3" key="2">
    <citation type="journal article" date="2018" name="Plant J.">
        <title>The Sorghum bicolor reference genome: improved assembly, gene annotations, a transcriptome atlas, and signatures of genome organization.</title>
        <authorList>
            <person name="McCormick R.F."/>
            <person name="Truong S.K."/>
            <person name="Sreedasyam A."/>
            <person name="Jenkins J."/>
            <person name="Shu S."/>
            <person name="Sims D."/>
            <person name="Kennedy M."/>
            <person name="Amirebrahimi M."/>
            <person name="Weers B.D."/>
            <person name="McKinley B."/>
            <person name="Mattison A."/>
            <person name="Morishige D.T."/>
            <person name="Grimwood J."/>
            <person name="Schmutz J."/>
            <person name="Mullet J.E."/>
        </authorList>
    </citation>
    <scope>NUCLEOTIDE SEQUENCE [LARGE SCALE GENOMIC DNA]</scope>
    <source>
        <strain evidence="3">cv. BTx623</strain>
    </source>
</reference>
<evidence type="ECO:0000313" key="3">
    <source>
        <dbReference type="Proteomes" id="UP000000768"/>
    </source>
</evidence>
<dbReference type="InParanoid" id="A0A1B6PKQ6"/>